<dbReference type="AlphaFoldDB" id="A0A1E5H1P9"/>
<dbReference type="RefSeq" id="WP_069662398.1">
    <property type="nucleotide sequence ID" value="NZ_JBHUJJ010000001.1"/>
</dbReference>
<proteinExistence type="predicted"/>
<dbReference type="OrthoDB" id="2365655at2"/>
<dbReference type="Proteomes" id="UP000095094">
    <property type="component" value="Unassembled WGS sequence"/>
</dbReference>
<evidence type="ECO:0000313" key="1">
    <source>
        <dbReference type="EMBL" id="OEG18927.1"/>
    </source>
</evidence>
<comment type="caution">
    <text evidence="1">The sequence shown here is derived from an EMBL/GenBank/DDBJ whole genome shotgun (WGS) entry which is preliminary data.</text>
</comment>
<evidence type="ECO:0000313" key="2">
    <source>
        <dbReference type="Proteomes" id="UP000095094"/>
    </source>
</evidence>
<reference evidence="2" key="1">
    <citation type="submission" date="2016-09" db="EMBL/GenBank/DDBJ databases">
        <authorList>
            <person name="Gulvik C.A."/>
        </authorList>
    </citation>
    <scope>NUCLEOTIDE SEQUENCE [LARGE SCALE GENOMIC DNA]</scope>
    <source>
        <strain evidence="2">LMG 8895</strain>
    </source>
</reference>
<organism evidence="1 2">
    <name type="scientific">Enterococcus termitis</name>
    <dbReference type="NCBI Taxonomy" id="332950"/>
    <lineage>
        <taxon>Bacteria</taxon>
        <taxon>Bacillati</taxon>
        <taxon>Bacillota</taxon>
        <taxon>Bacilli</taxon>
        <taxon>Lactobacillales</taxon>
        <taxon>Enterococcaceae</taxon>
        <taxon>Enterococcus</taxon>
    </lineage>
</organism>
<accession>A0A1E5H1P9</accession>
<name>A0A1E5H1P9_9ENTE</name>
<sequence length="114" mass="13783">MQQLFDETYSGNRTLWYGYFPTLEQQELINEITRIVQNDLVTSKEVQATSWIFYSEVKQSDALEEEIRSSIMVRFVDGHYYVHYNMSDFEFVTQREQIYDWLSKLEKQLMSNIK</sequence>
<protein>
    <submittedName>
        <fullName evidence="1">Uncharacterized protein</fullName>
    </submittedName>
</protein>
<dbReference type="EMBL" id="MIJY01000004">
    <property type="protein sequence ID" value="OEG18927.1"/>
    <property type="molecule type" value="Genomic_DNA"/>
</dbReference>
<gene>
    <name evidence="1" type="ORF">BCR25_15145</name>
</gene>
<keyword evidence="2" id="KW-1185">Reference proteome</keyword>